<accession>A0ABP9AHA0</accession>
<protein>
    <submittedName>
        <fullName evidence="2">Uncharacterized protein</fullName>
    </submittedName>
</protein>
<evidence type="ECO:0000313" key="2">
    <source>
        <dbReference type="EMBL" id="GAA4781358.1"/>
    </source>
</evidence>
<feature type="region of interest" description="Disordered" evidence="1">
    <location>
        <begin position="106"/>
        <end position="127"/>
    </location>
</feature>
<evidence type="ECO:0000313" key="3">
    <source>
        <dbReference type="Proteomes" id="UP001499959"/>
    </source>
</evidence>
<evidence type="ECO:0000256" key="1">
    <source>
        <dbReference type="SAM" id="MobiDB-lite"/>
    </source>
</evidence>
<proteinExistence type="predicted"/>
<name>A0ABP9AHA0_9GAMM</name>
<keyword evidence="3" id="KW-1185">Reference proteome</keyword>
<dbReference type="Proteomes" id="UP001499959">
    <property type="component" value="Unassembled WGS sequence"/>
</dbReference>
<sequence length="127" mass="13187">MNDTNGYAVFFFPQALEALGEPIRPFLQEGPAGPHVACTTIDTGGAFIEMTIDGRTPEGHAISLELMVPSGMVRMVVSTQSEAMFGFGLRRAEPAAIALPVIGPTAEPASAPSESLPSTTDDAAKPA</sequence>
<reference evidence="3" key="1">
    <citation type="journal article" date="2019" name="Int. J. Syst. Evol. Microbiol.">
        <title>The Global Catalogue of Microorganisms (GCM) 10K type strain sequencing project: providing services to taxonomists for standard genome sequencing and annotation.</title>
        <authorList>
            <consortium name="The Broad Institute Genomics Platform"/>
            <consortium name="The Broad Institute Genome Sequencing Center for Infectious Disease"/>
            <person name="Wu L."/>
            <person name="Ma J."/>
        </authorList>
    </citation>
    <scope>NUCLEOTIDE SEQUENCE [LARGE SCALE GENOMIC DNA]</scope>
    <source>
        <strain evidence="3">JCM 18204</strain>
    </source>
</reference>
<dbReference type="EMBL" id="BAABJE010000001">
    <property type="protein sequence ID" value="GAA4781358.1"/>
    <property type="molecule type" value="Genomic_DNA"/>
</dbReference>
<comment type="caution">
    <text evidence="2">The sequence shown here is derived from an EMBL/GenBank/DDBJ whole genome shotgun (WGS) entry which is preliminary data.</text>
</comment>
<gene>
    <name evidence="2" type="ORF">GCM10023307_02070</name>
</gene>
<dbReference type="RefSeq" id="WP_345301414.1">
    <property type="nucleotide sequence ID" value="NZ_BAABJE010000001.1"/>
</dbReference>
<organism evidence="2 3">
    <name type="scientific">Lysobacter hankyongensis</name>
    <dbReference type="NCBI Taxonomy" id="1176535"/>
    <lineage>
        <taxon>Bacteria</taxon>
        <taxon>Pseudomonadati</taxon>
        <taxon>Pseudomonadota</taxon>
        <taxon>Gammaproteobacteria</taxon>
        <taxon>Lysobacterales</taxon>
        <taxon>Lysobacteraceae</taxon>
        <taxon>Lysobacter</taxon>
    </lineage>
</organism>
<feature type="compositionally biased region" description="Low complexity" evidence="1">
    <location>
        <begin position="106"/>
        <end position="120"/>
    </location>
</feature>